<evidence type="ECO:0008006" key="3">
    <source>
        <dbReference type="Google" id="ProtNLM"/>
    </source>
</evidence>
<proteinExistence type="predicted"/>
<organism evidence="1 2">
    <name type="scientific">Pedobacter metabolipauper</name>
    <dbReference type="NCBI Taxonomy" id="425513"/>
    <lineage>
        <taxon>Bacteria</taxon>
        <taxon>Pseudomonadati</taxon>
        <taxon>Bacteroidota</taxon>
        <taxon>Sphingobacteriia</taxon>
        <taxon>Sphingobacteriales</taxon>
        <taxon>Sphingobacteriaceae</taxon>
        <taxon>Pedobacter</taxon>
    </lineage>
</organism>
<reference evidence="1 2" key="1">
    <citation type="submission" date="2019-03" db="EMBL/GenBank/DDBJ databases">
        <title>Genomic Encyclopedia of Archaeal and Bacterial Type Strains, Phase II (KMG-II): from individual species to whole genera.</title>
        <authorList>
            <person name="Goeker M."/>
        </authorList>
    </citation>
    <scope>NUCLEOTIDE SEQUENCE [LARGE SCALE GENOMIC DNA]</scope>
    <source>
        <strain evidence="1 2">DSM 19035</strain>
    </source>
</reference>
<accession>A0A4V3D0K8</accession>
<protein>
    <recommendedName>
        <fullName evidence="3">SMI1/KNR4 family protein</fullName>
    </recommendedName>
</protein>
<dbReference type="AlphaFoldDB" id="A0A4V3D0K8"/>
<sequence length="177" mass="21206">MLTVRPIDDIVKAHLSDRHAVRNFPKSLHFSFDKSYIDIVTQIRTTEISSECVLFDSVQSVNETKEFSDPDYWIENYAKGEIDQFWIFGQNGQGDLWLLDFDHKIYFYDHNKEQMCKDNFVELDLNFEKWLQFSDLNKQLDYIYNTENEISEHYKAEFREKLNEISSTLLAKYPFDI</sequence>
<dbReference type="Proteomes" id="UP000295620">
    <property type="component" value="Unassembled WGS sequence"/>
</dbReference>
<name>A0A4V3D0K8_9SPHI</name>
<dbReference type="EMBL" id="SNYC01000010">
    <property type="protein sequence ID" value="TDQ06235.1"/>
    <property type="molecule type" value="Genomic_DNA"/>
</dbReference>
<comment type="caution">
    <text evidence="1">The sequence shown here is derived from an EMBL/GenBank/DDBJ whole genome shotgun (WGS) entry which is preliminary data.</text>
</comment>
<evidence type="ECO:0000313" key="1">
    <source>
        <dbReference type="EMBL" id="TDQ06235.1"/>
    </source>
</evidence>
<dbReference type="OrthoDB" id="8794977at2"/>
<dbReference type="RefSeq" id="WP_133578401.1">
    <property type="nucleotide sequence ID" value="NZ_SNYC01000010.1"/>
</dbReference>
<gene>
    <name evidence="1" type="ORF">ATK78_4616</name>
</gene>
<evidence type="ECO:0000313" key="2">
    <source>
        <dbReference type="Proteomes" id="UP000295620"/>
    </source>
</evidence>
<keyword evidence="2" id="KW-1185">Reference proteome</keyword>